<organism evidence="2 3">
    <name type="scientific">Armillaria borealis</name>
    <dbReference type="NCBI Taxonomy" id="47425"/>
    <lineage>
        <taxon>Eukaryota</taxon>
        <taxon>Fungi</taxon>
        <taxon>Dikarya</taxon>
        <taxon>Basidiomycota</taxon>
        <taxon>Agaricomycotina</taxon>
        <taxon>Agaricomycetes</taxon>
        <taxon>Agaricomycetidae</taxon>
        <taxon>Agaricales</taxon>
        <taxon>Marasmiineae</taxon>
        <taxon>Physalacriaceae</taxon>
        <taxon>Armillaria</taxon>
    </lineage>
</organism>
<gene>
    <name evidence="2" type="ORF">EV421DRAFT_1761696</name>
</gene>
<feature type="compositionally biased region" description="Acidic residues" evidence="1">
    <location>
        <begin position="123"/>
        <end position="133"/>
    </location>
</feature>
<feature type="compositionally biased region" description="Pro residues" evidence="1">
    <location>
        <begin position="137"/>
        <end position="149"/>
    </location>
</feature>
<feature type="region of interest" description="Disordered" evidence="1">
    <location>
        <begin position="100"/>
        <end position="149"/>
    </location>
</feature>
<dbReference type="EMBL" id="JAUEPT010000003">
    <property type="protein sequence ID" value="KAK0453053.1"/>
    <property type="molecule type" value="Genomic_DNA"/>
</dbReference>
<dbReference type="AlphaFoldDB" id="A0AA39K298"/>
<evidence type="ECO:0000313" key="3">
    <source>
        <dbReference type="Proteomes" id="UP001175226"/>
    </source>
</evidence>
<name>A0AA39K298_9AGAR</name>
<protein>
    <submittedName>
        <fullName evidence="2">Uncharacterized protein</fullName>
    </submittedName>
</protein>
<sequence>MQGMLIVPSEDLISPFVHRTMQVRKSQPTNEDDFDSSSVLLRLIHCADVSSCYDARLTERIFVPDSLTETPKVPETLTWKKILEEEPFEGEHWEGVYGLPPGSVKNWREPDSQSDVSSVLSLDSEDLDLEDSSESLPTPPRSPSPSPPI</sequence>
<reference evidence="2" key="1">
    <citation type="submission" date="2023-06" db="EMBL/GenBank/DDBJ databases">
        <authorList>
            <consortium name="Lawrence Berkeley National Laboratory"/>
            <person name="Ahrendt S."/>
            <person name="Sahu N."/>
            <person name="Indic B."/>
            <person name="Wong-Bajracharya J."/>
            <person name="Merenyi Z."/>
            <person name="Ke H.-M."/>
            <person name="Monk M."/>
            <person name="Kocsube S."/>
            <person name="Drula E."/>
            <person name="Lipzen A."/>
            <person name="Balint B."/>
            <person name="Henrissat B."/>
            <person name="Andreopoulos B."/>
            <person name="Martin F.M."/>
            <person name="Harder C.B."/>
            <person name="Rigling D."/>
            <person name="Ford K.L."/>
            <person name="Foster G.D."/>
            <person name="Pangilinan J."/>
            <person name="Papanicolaou A."/>
            <person name="Barry K."/>
            <person name="LaButti K."/>
            <person name="Viragh M."/>
            <person name="Koriabine M."/>
            <person name="Yan M."/>
            <person name="Riley R."/>
            <person name="Champramary S."/>
            <person name="Plett K.L."/>
            <person name="Tsai I.J."/>
            <person name="Slot J."/>
            <person name="Sipos G."/>
            <person name="Plett J."/>
            <person name="Nagy L.G."/>
            <person name="Grigoriev I.V."/>
        </authorList>
    </citation>
    <scope>NUCLEOTIDE SEQUENCE</scope>
    <source>
        <strain evidence="2">FPL87.14</strain>
    </source>
</reference>
<evidence type="ECO:0000256" key="1">
    <source>
        <dbReference type="SAM" id="MobiDB-lite"/>
    </source>
</evidence>
<accession>A0AA39K298</accession>
<keyword evidence="3" id="KW-1185">Reference proteome</keyword>
<comment type="caution">
    <text evidence="2">The sequence shown here is derived from an EMBL/GenBank/DDBJ whole genome shotgun (WGS) entry which is preliminary data.</text>
</comment>
<proteinExistence type="predicted"/>
<dbReference type="Proteomes" id="UP001175226">
    <property type="component" value="Unassembled WGS sequence"/>
</dbReference>
<evidence type="ECO:0000313" key="2">
    <source>
        <dbReference type="EMBL" id="KAK0453053.1"/>
    </source>
</evidence>